<dbReference type="RefSeq" id="WP_386833076.1">
    <property type="nucleotide sequence ID" value="NZ_JBHUNP010000001.1"/>
</dbReference>
<dbReference type="EC" id="2.7.13.3" evidence="2"/>
<protein>
    <recommendedName>
        <fullName evidence="2">histidine kinase</fullName>
        <ecNumber evidence="2">2.7.13.3</ecNumber>
    </recommendedName>
</protein>
<name>A0ABW5QKY6_9HYPH</name>
<dbReference type="InterPro" id="IPR004358">
    <property type="entry name" value="Sig_transdc_His_kin-like_C"/>
</dbReference>
<feature type="domain" description="Histidine kinase" evidence="5">
    <location>
        <begin position="226"/>
        <end position="440"/>
    </location>
</feature>
<dbReference type="PROSITE" id="PS50109">
    <property type="entry name" value="HIS_KIN"/>
    <property type="match status" value="1"/>
</dbReference>
<dbReference type="Gene3D" id="1.10.287.130">
    <property type="match status" value="1"/>
</dbReference>
<dbReference type="SMART" id="SM00387">
    <property type="entry name" value="HATPase_c"/>
    <property type="match status" value="1"/>
</dbReference>
<evidence type="ECO:0000256" key="3">
    <source>
        <dbReference type="ARBA" id="ARBA00022553"/>
    </source>
</evidence>
<keyword evidence="6" id="KW-0808">Transferase</keyword>
<dbReference type="InterPro" id="IPR005467">
    <property type="entry name" value="His_kinase_dom"/>
</dbReference>
<gene>
    <name evidence="6" type="ORF">ACFSX5_09425</name>
</gene>
<dbReference type="Pfam" id="PF02518">
    <property type="entry name" value="HATPase_c"/>
    <property type="match status" value="1"/>
</dbReference>
<dbReference type="PANTHER" id="PTHR43547">
    <property type="entry name" value="TWO-COMPONENT HISTIDINE KINASE"/>
    <property type="match status" value="1"/>
</dbReference>
<dbReference type="PANTHER" id="PTHR43547:SF2">
    <property type="entry name" value="HYBRID SIGNAL TRANSDUCTION HISTIDINE KINASE C"/>
    <property type="match status" value="1"/>
</dbReference>
<proteinExistence type="predicted"/>
<evidence type="ECO:0000256" key="1">
    <source>
        <dbReference type="ARBA" id="ARBA00000085"/>
    </source>
</evidence>
<comment type="caution">
    <text evidence="6">The sequence shown here is derived from an EMBL/GenBank/DDBJ whole genome shotgun (WGS) entry which is preliminary data.</text>
</comment>
<dbReference type="PRINTS" id="PR00344">
    <property type="entry name" value="BCTRLSENSOR"/>
</dbReference>
<dbReference type="PROSITE" id="PS51318">
    <property type="entry name" value="TAT"/>
    <property type="match status" value="1"/>
</dbReference>
<sequence>MSLRPWMTRRFLLALVAMAILFALLVAATLRLLSSENATADYITEDMVWLSSQGQYEAVRFADAVRGYGQGEVARDEVQLLLDLLSSRIAVLEQGEPHRQLQGLGYSGQLDEFRLTVDGAHGVLQALQPDDGSAVATLHEEALELAASLRDVANAALFSKRQRDAAIREQRRHTLFEVLATLVATMAAGLLLAGILVGEHGKMVRAEAALERERQVSRLHRAFISVVSHQFRTPLAIIDASAQRMVRRGSLMSEDEIASRAEKIRAACLRLTRLMESTLNAARLEEGEIALNLRSCDLEELLRGVWDSQPEQDQRRIALEIENLPRAIEADTTLLEQAVQNLISNALKYSPAGSSVKVHAARVGSDIVIEVTDQGVGVPEDELGSLFRRFYRARTAEGIPGTGIGLSFAAQIMDLHRGRIEVNSVEGKGSTFTLRFPFRRPAPEASEAPILNTEVIAGP</sequence>
<keyword evidence="4" id="KW-0812">Transmembrane</keyword>
<dbReference type="EMBL" id="JBHUNP010000001">
    <property type="protein sequence ID" value="MFD2648011.1"/>
    <property type="molecule type" value="Genomic_DNA"/>
</dbReference>
<dbReference type="Gene3D" id="3.30.565.10">
    <property type="entry name" value="Histidine kinase-like ATPase, C-terminal domain"/>
    <property type="match status" value="1"/>
</dbReference>
<dbReference type="InterPro" id="IPR003661">
    <property type="entry name" value="HisK_dim/P_dom"/>
</dbReference>
<dbReference type="InterPro" id="IPR003594">
    <property type="entry name" value="HATPase_dom"/>
</dbReference>
<feature type="transmembrane region" description="Helical" evidence="4">
    <location>
        <begin position="178"/>
        <end position="197"/>
    </location>
</feature>
<evidence type="ECO:0000313" key="6">
    <source>
        <dbReference type="EMBL" id="MFD2648011.1"/>
    </source>
</evidence>
<dbReference type="SMART" id="SM00388">
    <property type="entry name" value="HisKA"/>
    <property type="match status" value="1"/>
</dbReference>
<reference evidence="7" key="1">
    <citation type="journal article" date="2019" name="Int. J. Syst. Evol. Microbiol.">
        <title>The Global Catalogue of Microorganisms (GCM) 10K type strain sequencing project: providing services to taxonomists for standard genome sequencing and annotation.</title>
        <authorList>
            <consortium name="The Broad Institute Genomics Platform"/>
            <consortium name="The Broad Institute Genome Sequencing Center for Infectious Disease"/>
            <person name="Wu L."/>
            <person name="Ma J."/>
        </authorList>
    </citation>
    <scope>NUCLEOTIDE SEQUENCE [LARGE SCALE GENOMIC DNA]</scope>
    <source>
        <strain evidence="7">CCM 7427</strain>
    </source>
</reference>
<organism evidence="6 7">
    <name type="scientific">Devosia albogilva</name>
    <dbReference type="NCBI Taxonomy" id="429726"/>
    <lineage>
        <taxon>Bacteria</taxon>
        <taxon>Pseudomonadati</taxon>
        <taxon>Pseudomonadota</taxon>
        <taxon>Alphaproteobacteria</taxon>
        <taxon>Hyphomicrobiales</taxon>
        <taxon>Devosiaceae</taxon>
        <taxon>Devosia</taxon>
    </lineage>
</organism>
<evidence type="ECO:0000256" key="4">
    <source>
        <dbReference type="SAM" id="Phobius"/>
    </source>
</evidence>
<dbReference type="GO" id="GO:0016301">
    <property type="term" value="F:kinase activity"/>
    <property type="evidence" value="ECO:0007669"/>
    <property type="project" value="UniProtKB-KW"/>
</dbReference>
<evidence type="ECO:0000313" key="7">
    <source>
        <dbReference type="Proteomes" id="UP001597521"/>
    </source>
</evidence>
<evidence type="ECO:0000256" key="2">
    <source>
        <dbReference type="ARBA" id="ARBA00012438"/>
    </source>
</evidence>
<comment type="catalytic activity">
    <reaction evidence="1">
        <text>ATP + protein L-histidine = ADP + protein N-phospho-L-histidine.</text>
        <dbReference type="EC" id="2.7.13.3"/>
    </reaction>
</comment>
<dbReference type="InterPro" id="IPR036097">
    <property type="entry name" value="HisK_dim/P_sf"/>
</dbReference>
<dbReference type="Proteomes" id="UP001597521">
    <property type="component" value="Unassembled WGS sequence"/>
</dbReference>
<dbReference type="Pfam" id="PF00512">
    <property type="entry name" value="HisKA"/>
    <property type="match status" value="1"/>
</dbReference>
<evidence type="ECO:0000259" key="5">
    <source>
        <dbReference type="PROSITE" id="PS50109"/>
    </source>
</evidence>
<dbReference type="InterPro" id="IPR006311">
    <property type="entry name" value="TAT_signal"/>
</dbReference>
<dbReference type="SUPFAM" id="SSF47384">
    <property type="entry name" value="Homodimeric domain of signal transducing histidine kinase"/>
    <property type="match status" value="1"/>
</dbReference>
<keyword evidence="4" id="KW-0472">Membrane</keyword>
<keyword evidence="6" id="KW-0418">Kinase</keyword>
<dbReference type="InterPro" id="IPR036890">
    <property type="entry name" value="HATPase_C_sf"/>
</dbReference>
<accession>A0ABW5QKY6</accession>
<keyword evidence="4" id="KW-1133">Transmembrane helix</keyword>
<keyword evidence="7" id="KW-1185">Reference proteome</keyword>
<keyword evidence="3" id="KW-0597">Phosphoprotein</keyword>
<dbReference type="CDD" id="cd00075">
    <property type="entry name" value="HATPase"/>
    <property type="match status" value="1"/>
</dbReference>
<dbReference type="CDD" id="cd00082">
    <property type="entry name" value="HisKA"/>
    <property type="match status" value="1"/>
</dbReference>
<dbReference type="SUPFAM" id="SSF55874">
    <property type="entry name" value="ATPase domain of HSP90 chaperone/DNA topoisomerase II/histidine kinase"/>
    <property type="match status" value="1"/>
</dbReference>